<evidence type="ECO:0008006" key="5">
    <source>
        <dbReference type="Google" id="ProtNLM"/>
    </source>
</evidence>
<sequence>MARKSNYKVRFRHGVYPELDNQATRADIKKYDYFFGSDQTWVKTPVKVDFIDESKRVRDGENQGMESSTKDRKMTSRRVTHSRNTHTRCGLVERRRPRHENSLLHTTGGVSGDGLNDAASTDHSIYPPWHAVADMYHYGSSGPESVSSPGDIAPSPWQDELQLPSQLLWQSTRIEDPTVWPLEFPHETYLLRFWVDEAAAWLDSTSSDGIFKRVVPALASQNSMLLNAILMYSAQHIRRFHANFPANPYMYHERLLQHLIPHLAEKGRIEDEATLVAAMLLRAFEEYDAGTEGQTHLSTHELFQGPRGWLFDTRSLLAQACLMMHVRLEIHHALLGRPSLRINYSDNVLEAPTSLSDDACWENRIIWLTARILQWTEKDNGSISEWYELVAMVDEWELNRPTSFKAITCDRRDSEYPKYYPELWLSSPYHAAANVNLQICRMALAVHNPNGVSGGILTSNPISSMRYEVLKGLKEIVASTICDKHAIFTSSMAAHAIHRFAVILRNNIDRQKMIEFLEEVDNMGLWRTKASIQKIRIASFPKHRVGF</sequence>
<keyword evidence="4" id="KW-1185">Reference proteome</keyword>
<dbReference type="GO" id="GO:0003700">
    <property type="term" value="F:DNA-binding transcription factor activity"/>
    <property type="evidence" value="ECO:0007669"/>
    <property type="project" value="TreeGrafter"/>
</dbReference>
<dbReference type="GO" id="GO:0045944">
    <property type="term" value="P:positive regulation of transcription by RNA polymerase II"/>
    <property type="evidence" value="ECO:0007669"/>
    <property type="project" value="TreeGrafter"/>
</dbReference>
<reference evidence="3" key="1">
    <citation type="submission" date="2020-01" db="EMBL/GenBank/DDBJ databases">
        <authorList>
            <consortium name="DOE Joint Genome Institute"/>
            <person name="Haridas S."/>
            <person name="Albert R."/>
            <person name="Binder M."/>
            <person name="Bloem J."/>
            <person name="Labutti K."/>
            <person name="Salamov A."/>
            <person name="Andreopoulos B."/>
            <person name="Baker S.E."/>
            <person name="Barry K."/>
            <person name="Bills G."/>
            <person name="Bluhm B.H."/>
            <person name="Cannon C."/>
            <person name="Castanera R."/>
            <person name="Culley D.E."/>
            <person name="Daum C."/>
            <person name="Ezra D."/>
            <person name="Gonzalez J.B."/>
            <person name="Henrissat B."/>
            <person name="Kuo A."/>
            <person name="Liang C."/>
            <person name="Lipzen A."/>
            <person name="Lutzoni F."/>
            <person name="Magnuson J."/>
            <person name="Mondo S."/>
            <person name="Nolan M."/>
            <person name="Ohm R."/>
            <person name="Pangilinan J."/>
            <person name="Park H.-J."/>
            <person name="Ramirez L."/>
            <person name="Alfaro M."/>
            <person name="Sun H."/>
            <person name="Tritt A."/>
            <person name="Yoshinaga Y."/>
            <person name="Zwiers L.-H."/>
            <person name="Turgeon B.G."/>
            <person name="Goodwin S.B."/>
            <person name="Spatafora J.W."/>
            <person name="Crous P.W."/>
            <person name="Grigoriev I.V."/>
        </authorList>
    </citation>
    <scope>NUCLEOTIDE SEQUENCE</scope>
    <source>
        <strain evidence="3">IPT5</strain>
    </source>
</reference>
<dbReference type="OrthoDB" id="407832at2759"/>
<gene>
    <name evidence="3" type="ORF">T440DRAFT_443509</name>
</gene>
<feature type="compositionally biased region" description="Basic residues" evidence="2">
    <location>
        <begin position="75"/>
        <end position="85"/>
    </location>
</feature>
<keyword evidence="1" id="KW-0539">Nucleus</keyword>
<dbReference type="GO" id="GO:0005634">
    <property type="term" value="C:nucleus"/>
    <property type="evidence" value="ECO:0007669"/>
    <property type="project" value="TreeGrafter"/>
</dbReference>
<evidence type="ECO:0000313" key="4">
    <source>
        <dbReference type="Proteomes" id="UP000799423"/>
    </source>
</evidence>
<dbReference type="PANTHER" id="PTHR37534">
    <property type="entry name" value="TRANSCRIPTIONAL ACTIVATOR PROTEIN UGA3"/>
    <property type="match status" value="1"/>
</dbReference>
<protein>
    <recommendedName>
        <fullName evidence="5">Transcription factor domain-containing protein</fullName>
    </recommendedName>
</protein>
<dbReference type="EMBL" id="MU006294">
    <property type="protein sequence ID" value="KAF2853758.1"/>
    <property type="molecule type" value="Genomic_DNA"/>
</dbReference>
<name>A0A6A7BI25_9PLEO</name>
<dbReference type="PANTHER" id="PTHR37534:SF2">
    <property type="entry name" value="N-ACETYLTRANSFERASE DOMAIN-CONTAINING PROTEIN"/>
    <property type="match status" value="1"/>
</dbReference>
<evidence type="ECO:0000256" key="1">
    <source>
        <dbReference type="ARBA" id="ARBA00023242"/>
    </source>
</evidence>
<dbReference type="Proteomes" id="UP000799423">
    <property type="component" value="Unassembled WGS sequence"/>
</dbReference>
<accession>A0A6A7BI25</accession>
<dbReference type="AlphaFoldDB" id="A0A6A7BI25"/>
<dbReference type="GO" id="GO:0000976">
    <property type="term" value="F:transcription cis-regulatory region binding"/>
    <property type="evidence" value="ECO:0007669"/>
    <property type="project" value="TreeGrafter"/>
</dbReference>
<feature type="region of interest" description="Disordered" evidence="2">
    <location>
        <begin position="58"/>
        <end position="85"/>
    </location>
</feature>
<evidence type="ECO:0000256" key="2">
    <source>
        <dbReference type="SAM" id="MobiDB-lite"/>
    </source>
</evidence>
<proteinExistence type="predicted"/>
<organism evidence="3 4">
    <name type="scientific">Plenodomus tracheiphilus IPT5</name>
    <dbReference type="NCBI Taxonomy" id="1408161"/>
    <lineage>
        <taxon>Eukaryota</taxon>
        <taxon>Fungi</taxon>
        <taxon>Dikarya</taxon>
        <taxon>Ascomycota</taxon>
        <taxon>Pezizomycotina</taxon>
        <taxon>Dothideomycetes</taxon>
        <taxon>Pleosporomycetidae</taxon>
        <taxon>Pleosporales</taxon>
        <taxon>Pleosporineae</taxon>
        <taxon>Leptosphaeriaceae</taxon>
        <taxon>Plenodomus</taxon>
    </lineage>
</organism>
<evidence type="ECO:0000313" key="3">
    <source>
        <dbReference type="EMBL" id="KAF2853758.1"/>
    </source>
</evidence>